<dbReference type="OrthoDB" id="6388293at2"/>
<proteinExistence type="predicted"/>
<reference evidence="1 2" key="1">
    <citation type="journal article" date="2017" name="Antonie Van Leeuwenhoek">
        <title>Rhizobium rhizosphaerae sp. nov., a novel species isolated from rice rhizosphere.</title>
        <authorList>
            <person name="Zhao J.J."/>
            <person name="Zhang J."/>
            <person name="Zhang R.J."/>
            <person name="Zhang C.W."/>
            <person name="Yin H.Q."/>
            <person name="Zhang X.X."/>
        </authorList>
    </citation>
    <scope>NUCLEOTIDE SEQUENCE [LARGE SCALE GENOMIC DNA]</scope>
    <source>
        <strain evidence="1 2">BSs20135</strain>
    </source>
</reference>
<gene>
    <name evidence="1" type="ORF">GARC_3199</name>
</gene>
<comment type="caution">
    <text evidence="1">The sequence shown here is derived from an EMBL/GenBank/DDBJ whole genome shotgun (WGS) entry which is preliminary data.</text>
</comment>
<dbReference type="EMBL" id="BAEO01000047">
    <property type="protein sequence ID" value="GAC20158.1"/>
    <property type="molecule type" value="Genomic_DNA"/>
</dbReference>
<dbReference type="eggNOG" id="ENOG50332ZN">
    <property type="taxonomic scope" value="Bacteria"/>
</dbReference>
<protein>
    <submittedName>
        <fullName evidence="1">Uncharacterized protein</fullName>
    </submittedName>
</protein>
<organism evidence="1 2">
    <name type="scientific">Paraglaciecola arctica BSs20135</name>
    <dbReference type="NCBI Taxonomy" id="493475"/>
    <lineage>
        <taxon>Bacteria</taxon>
        <taxon>Pseudomonadati</taxon>
        <taxon>Pseudomonadota</taxon>
        <taxon>Gammaproteobacteria</taxon>
        <taxon>Alteromonadales</taxon>
        <taxon>Alteromonadaceae</taxon>
        <taxon>Paraglaciecola</taxon>
    </lineage>
</organism>
<evidence type="ECO:0000313" key="2">
    <source>
        <dbReference type="Proteomes" id="UP000006327"/>
    </source>
</evidence>
<name>K6YTW5_9ALTE</name>
<dbReference type="Proteomes" id="UP000006327">
    <property type="component" value="Unassembled WGS sequence"/>
</dbReference>
<accession>K6YTW5</accession>
<evidence type="ECO:0000313" key="1">
    <source>
        <dbReference type="EMBL" id="GAC20158.1"/>
    </source>
</evidence>
<sequence length="76" mass="8509">MPEIDDAKNYQCGLSTDKKTLKVVNLMDGDTSFYKWNDEVSSIITMPTSAVISGVYVAVNNIYHFGEKQIKCISKN</sequence>
<keyword evidence="2" id="KW-1185">Reference proteome</keyword>
<dbReference type="STRING" id="493475.GARC_3199"/>
<dbReference type="AlphaFoldDB" id="K6YTW5"/>